<accession>A0A975SYM9</accession>
<evidence type="ECO:0000313" key="2">
    <source>
        <dbReference type="EMBL" id="QWZ07830.1"/>
    </source>
</evidence>
<feature type="compositionally biased region" description="Pro residues" evidence="1">
    <location>
        <begin position="61"/>
        <end position="75"/>
    </location>
</feature>
<dbReference type="Proteomes" id="UP000683575">
    <property type="component" value="Chromosome"/>
</dbReference>
<dbReference type="RefSeq" id="WP_216939340.1">
    <property type="nucleotide sequence ID" value="NZ_CP077062.1"/>
</dbReference>
<dbReference type="NCBIfam" id="NF033748">
    <property type="entry name" value="class_F_sortase"/>
    <property type="match status" value="1"/>
</dbReference>
<dbReference type="CDD" id="cd05829">
    <property type="entry name" value="Sortase_F"/>
    <property type="match status" value="1"/>
</dbReference>
<evidence type="ECO:0000256" key="1">
    <source>
        <dbReference type="SAM" id="MobiDB-lite"/>
    </source>
</evidence>
<dbReference type="InterPro" id="IPR005754">
    <property type="entry name" value="Sortase"/>
</dbReference>
<name>A0A975SYM9_9ACTN</name>
<dbReference type="AlphaFoldDB" id="A0A975SYM9"/>
<proteinExistence type="predicted"/>
<dbReference type="KEGG" id="nps:KRR39_20965"/>
<keyword evidence="3" id="KW-1185">Reference proteome</keyword>
<dbReference type="Pfam" id="PF04203">
    <property type="entry name" value="Sortase"/>
    <property type="match status" value="1"/>
</dbReference>
<organism evidence="2 3">
    <name type="scientific">Nocardioides panacis</name>
    <dbReference type="NCBI Taxonomy" id="2849501"/>
    <lineage>
        <taxon>Bacteria</taxon>
        <taxon>Bacillati</taxon>
        <taxon>Actinomycetota</taxon>
        <taxon>Actinomycetes</taxon>
        <taxon>Propionibacteriales</taxon>
        <taxon>Nocardioidaceae</taxon>
        <taxon>Nocardioides</taxon>
    </lineage>
</organism>
<sequence>MTGRHAPGGRRTPWVLLAVVLALVGAASLVLALQGRRDQQAPPVAAPAAGRSPAQATPADPVTPAPATTQPPAPPVRLLVPTLHVSTRLLRLGVHRDGTVEVPAPEDADRAGWFRLGPPPGQVGSAVILGHVDSLSGPAVFYELRLLVPGDRVDVRLADRAVARFRVDRVRTYPNADFPARRVYGSHGYAGLNLVTCGGAYDRETGYQANVVVYTRLVHTTPAPA</sequence>
<reference evidence="2" key="1">
    <citation type="submission" date="2021-06" db="EMBL/GenBank/DDBJ databases">
        <title>Complete genome sequence of Nocardioides sp. G188.</title>
        <authorList>
            <person name="Im W.-T."/>
        </authorList>
    </citation>
    <scope>NUCLEOTIDE SEQUENCE</scope>
    <source>
        <strain evidence="2">G188</strain>
    </source>
</reference>
<dbReference type="InterPro" id="IPR042001">
    <property type="entry name" value="Sortase_F"/>
</dbReference>
<gene>
    <name evidence="2" type="ORF">KRR39_20965</name>
</gene>
<protein>
    <submittedName>
        <fullName evidence="2">Class F sortase</fullName>
    </submittedName>
</protein>
<feature type="compositionally biased region" description="Low complexity" evidence="1">
    <location>
        <begin position="42"/>
        <end position="60"/>
    </location>
</feature>
<feature type="region of interest" description="Disordered" evidence="1">
    <location>
        <begin position="42"/>
        <end position="76"/>
    </location>
</feature>
<evidence type="ECO:0000313" key="3">
    <source>
        <dbReference type="Proteomes" id="UP000683575"/>
    </source>
</evidence>
<dbReference type="EMBL" id="CP077062">
    <property type="protein sequence ID" value="QWZ07830.1"/>
    <property type="molecule type" value="Genomic_DNA"/>
</dbReference>